<name>A0A9N8EBM4_9STRA</name>
<dbReference type="OrthoDB" id="196132at2759"/>
<proteinExistence type="predicted"/>
<keyword evidence="2" id="KW-1185">Reference proteome</keyword>
<organism evidence="1 2">
    <name type="scientific">Seminavis robusta</name>
    <dbReference type="NCBI Taxonomy" id="568900"/>
    <lineage>
        <taxon>Eukaryota</taxon>
        <taxon>Sar</taxon>
        <taxon>Stramenopiles</taxon>
        <taxon>Ochrophyta</taxon>
        <taxon>Bacillariophyta</taxon>
        <taxon>Bacillariophyceae</taxon>
        <taxon>Bacillariophycidae</taxon>
        <taxon>Naviculales</taxon>
        <taxon>Naviculaceae</taxon>
        <taxon>Seminavis</taxon>
    </lineage>
</organism>
<reference evidence="1" key="1">
    <citation type="submission" date="2020-06" db="EMBL/GenBank/DDBJ databases">
        <authorList>
            <consortium name="Plant Systems Biology data submission"/>
        </authorList>
    </citation>
    <scope>NUCLEOTIDE SEQUENCE</scope>
    <source>
        <strain evidence="1">D6</strain>
    </source>
</reference>
<dbReference type="AlphaFoldDB" id="A0A9N8EBM4"/>
<protein>
    <submittedName>
        <fullName evidence="1">Uncharacterized protein</fullName>
    </submittedName>
</protein>
<comment type="caution">
    <text evidence="1">The sequence shown here is derived from an EMBL/GenBank/DDBJ whole genome shotgun (WGS) entry which is preliminary data.</text>
</comment>
<dbReference type="EMBL" id="CAICTM010000768">
    <property type="protein sequence ID" value="CAB9516239.1"/>
    <property type="molecule type" value="Genomic_DNA"/>
</dbReference>
<evidence type="ECO:0000313" key="1">
    <source>
        <dbReference type="EMBL" id="CAB9516239.1"/>
    </source>
</evidence>
<dbReference type="Proteomes" id="UP001153069">
    <property type="component" value="Unassembled WGS sequence"/>
</dbReference>
<evidence type="ECO:0000313" key="2">
    <source>
        <dbReference type="Proteomes" id="UP001153069"/>
    </source>
</evidence>
<accession>A0A9N8EBM4</accession>
<sequence length="198" mass="21659">MVDVLPRTAARGGFVSTKAWVFWVLLQSIVLPRTSAFRTESSLSRRFSLIPRSLHNPNANSNHVDGAESACTSKITSHRREALAKFMALLSVTATTPPTPTLALDMDAFMSQELSSNRGNDASLKEMSDDEALCKFGQPSKERGEACIRMGLPTTLKKGGVDAFGNVDRGTFVRCKIIYVEDPNSPNKGFLMKKTVCD</sequence>
<gene>
    <name evidence="1" type="ORF">SEMRO_769_G199850.1</name>
</gene>